<dbReference type="GO" id="GO:0003676">
    <property type="term" value="F:nucleic acid binding"/>
    <property type="evidence" value="ECO:0007669"/>
    <property type="project" value="InterPro"/>
</dbReference>
<dbReference type="InterPro" id="IPR036397">
    <property type="entry name" value="RNaseH_sf"/>
</dbReference>
<dbReference type="Proteomes" id="UP000276133">
    <property type="component" value="Unassembled WGS sequence"/>
</dbReference>
<proteinExistence type="predicted"/>
<dbReference type="OrthoDB" id="6757216at2759"/>
<dbReference type="Gene3D" id="3.30.420.10">
    <property type="entry name" value="Ribonuclease H-like superfamily/Ribonuclease H"/>
    <property type="match status" value="1"/>
</dbReference>
<dbReference type="EMBL" id="REGN01003049">
    <property type="protein sequence ID" value="RNA24791.1"/>
    <property type="molecule type" value="Genomic_DNA"/>
</dbReference>
<protein>
    <submittedName>
        <fullName evidence="1">Uncharacterized protein</fullName>
    </submittedName>
</protein>
<comment type="caution">
    <text evidence="1">The sequence shown here is derived from an EMBL/GenBank/DDBJ whole genome shotgun (WGS) entry which is preliminary data.</text>
</comment>
<dbReference type="AlphaFoldDB" id="A0A3M7RMM3"/>
<reference evidence="1 2" key="1">
    <citation type="journal article" date="2018" name="Sci. Rep.">
        <title>Genomic signatures of local adaptation to the degree of environmental predictability in rotifers.</title>
        <authorList>
            <person name="Franch-Gras L."/>
            <person name="Hahn C."/>
            <person name="Garcia-Roger E.M."/>
            <person name="Carmona M.J."/>
            <person name="Serra M."/>
            <person name="Gomez A."/>
        </authorList>
    </citation>
    <scope>NUCLEOTIDE SEQUENCE [LARGE SCALE GENOMIC DNA]</scope>
    <source>
        <strain evidence="1">HYR1</strain>
    </source>
</reference>
<accession>A0A3M7RMM3</accession>
<sequence length="76" mass="9151">MYHHLKDKFHWHDILLAYRVTINMTIKETPFFLLYGRDAVLPSDIMFGTARNAKPDDTEDKFDYKIKLLNRLRTSY</sequence>
<name>A0A3M7RMM3_BRAPC</name>
<keyword evidence="2" id="KW-1185">Reference proteome</keyword>
<evidence type="ECO:0000313" key="1">
    <source>
        <dbReference type="EMBL" id="RNA24791.1"/>
    </source>
</evidence>
<gene>
    <name evidence="1" type="ORF">BpHYR1_045640</name>
</gene>
<organism evidence="1 2">
    <name type="scientific">Brachionus plicatilis</name>
    <name type="common">Marine rotifer</name>
    <name type="synonym">Brachionus muelleri</name>
    <dbReference type="NCBI Taxonomy" id="10195"/>
    <lineage>
        <taxon>Eukaryota</taxon>
        <taxon>Metazoa</taxon>
        <taxon>Spiralia</taxon>
        <taxon>Gnathifera</taxon>
        <taxon>Rotifera</taxon>
        <taxon>Eurotatoria</taxon>
        <taxon>Monogononta</taxon>
        <taxon>Pseudotrocha</taxon>
        <taxon>Ploima</taxon>
        <taxon>Brachionidae</taxon>
        <taxon>Brachionus</taxon>
    </lineage>
</organism>
<evidence type="ECO:0000313" key="2">
    <source>
        <dbReference type="Proteomes" id="UP000276133"/>
    </source>
</evidence>